<gene>
    <name evidence="1" type="ORF">RRG08_028175</name>
</gene>
<evidence type="ECO:0000313" key="2">
    <source>
        <dbReference type="Proteomes" id="UP001283361"/>
    </source>
</evidence>
<accession>A0AAE0Z5T8</accession>
<protein>
    <submittedName>
        <fullName evidence="1">Uncharacterized protein</fullName>
    </submittedName>
</protein>
<reference evidence="1" key="1">
    <citation type="journal article" date="2023" name="G3 (Bethesda)">
        <title>A reference genome for the long-term kleptoplast-retaining sea slug Elysia crispata morphotype clarki.</title>
        <authorList>
            <person name="Eastman K.E."/>
            <person name="Pendleton A.L."/>
            <person name="Shaikh M.A."/>
            <person name="Suttiyut T."/>
            <person name="Ogas R."/>
            <person name="Tomko P."/>
            <person name="Gavelis G."/>
            <person name="Widhalm J.R."/>
            <person name="Wisecaver J.H."/>
        </authorList>
    </citation>
    <scope>NUCLEOTIDE SEQUENCE</scope>
    <source>
        <strain evidence="1">ECLA1</strain>
    </source>
</reference>
<dbReference type="AlphaFoldDB" id="A0AAE0Z5T8"/>
<sequence>MISGNSAVFSPISWSQETTDYHVCSLECETDQDVLLRKQQVVCSDVRRCVSRCLMSTQSCSRETCRNNSPAHARLVGTTVLLTRDLWEQRLAVLNVHSHDGLTYFPQHHLEVSDVRANTMAKSS</sequence>
<name>A0AAE0Z5T8_9GAST</name>
<dbReference type="Proteomes" id="UP001283361">
    <property type="component" value="Unassembled WGS sequence"/>
</dbReference>
<evidence type="ECO:0000313" key="1">
    <source>
        <dbReference type="EMBL" id="KAK3763265.1"/>
    </source>
</evidence>
<dbReference type="EMBL" id="JAWDGP010004578">
    <property type="protein sequence ID" value="KAK3763265.1"/>
    <property type="molecule type" value="Genomic_DNA"/>
</dbReference>
<comment type="caution">
    <text evidence="1">The sequence shown here is derived from an EMBL/GenBank/DDBJ whole genome shotgun (WGS) entry which is preliminary data.</text>
</comment>
<organism evidence="1 2">
    <name type="scientific">Elysia crispata</name>
    <name type="common">lettuce slug</name>
    <dbReference type="NCBI Taxonomy" id="231223"/>
    <lineage>
        <taxon>Eukaryota</taxon>
        <taxon>Metazoa</taxon>
        <taxon>Spiralia</taxon>
        <taxon>Lophotrochozoa</taxon>
        <taxon>Mollusca</taxon>
        <taxon>Gastropoda</taxon>
        <taxon>Heterobranchia</taxon>
        <taxon>Euthyneura</taxon>
        <taxon>Panpulmonata</taxon>
        <taxon>Sacoglossa</taxon>
        <taxon>Placobranchoidea</taxon>
        <taxon>Plakobranchidae</taxon>
        <taxon>Elysia</taxon>
    </lineage>
</organism>
<proteinExistence type="predicted"/>
<keyword evidence="2" id="KW-1185">Reference proteome</keyword>